<gene>
    <name evidence="1" type="ORF">T4C_8866</name>
</gene>
<evidence type="ECO:0000313" key="2">
    <source>
        <dbReference type="Proteomes" id="UP000054826"/>
    </source>
</evidence>
<accession>A0A0V1GM79</accession>
<reference evidence="1 2" key="1">
    <citation type="submission" date="2015-01" db="EMBL/GenBank/DDBJ databases">
        <title>Evolution of Trichinella species and genotypes.</title>
        <authorList>
            <person name="Korhonen P.K."/>
            <person name="Edoardo P."/>
            <person name="Giuseppe L.R."/>
            <person name="Gasser R.B."/>
        </authorList>
    </citation>
    <scope>NUCLEOTIDE SEQUENCE [LARGE SCALE GENOMIC DNA]</scope>
    <source>
        <strain evidence="1">ISS176</strain>
    </source>
</reference>
<organism evidence="1 2">
    <name type="scientific">Trichinella pseudospiralis</name>
    <name type="common">Parasitic roundworm</name>
    <dbReference type="NCBI Taxonomy" id="6337"/>
    <lineage>
        <taxon>Eukaryota</taxon>
        <taxon>Metazoa</taxon>
        <taxon>Ecdysozoa</taxon>
        <taxon>Nematoda</taxon>
        <taxon>Enoplea</taxon>
        <taxon>Dorylaimia</taxon>
        <taxon>Trichinellida</taxon>
        <taxon>Trichinellidae</taxon>
        <taxon>Trichinella</taxon>
    </lineage>
</organism>
<proteinExistence type="predicted"/>
<evidence type="ECO:0000313" key="1">
    <source>
        <dbReference type="EMBL" id="KRY99333.1"/>
    </source>
</evidence>
<dbReference type="EMBL" id="JYDV01001490">
    <property type="protein sequence ID" value="KRY99333.1"/>
    <property type="molecule type" value="Genomic_DNA"/>
</dbReference>
<name>A0A0V1GM79_TRIPS</name>
<dbReference type="Proteomes" id="UP000054826">
    <property type="component" value="Unassembled WGS sequence"/>
</dbReference>
<protein>
    <submittedName>
        <fullName evidence="1">Uncharacterized protein</fullName>
    </submittedName>
</protein>
<comment type="caution">
    <text evidence="1">The sequence shown here is derived from an EMBL/GenBank/DDBJ whole genome shotgun (WGS) entry which is preliminary data.</text>
</comment>
<sequence length="60" mass="6790">MVLYELLEIVFAYNLRIILHIANGANKSRRYIRISGEQPPIMNNHSTTAPTIGSMECSIQ</sequence>
<dbReference type="AlphaFoldDB" id="A0A0V1GM79"/>